<evidence type="ECO:0000313" key="2">
    <source>
        <dbReference type="Proteomes" id="UP001153334"/>
    </source>
</evidence>
<keyword evidence="2" id="KW-1185">Reference proteome</keyword>
<evidence type="ECO:0000313" key="1">
    <source>
        <dbReference type="EMBL" id="KAJ8121039.1"/>
    </source>
</evidence>
<comment type="caution">
    <text evidence="1">The sequence shown here is derived from an EMBL/GenBank/DDBJ whole genome shotgun (WGS) entry which is preliminary data.</text>
</comment>
<accession>A0ACC2J0S2</accession>
<reference evidence="1" key="1">
    <citation type="submission" date="2022-11" db="EMBL/GenBank/DDBJ databases">
        <title>Genome Sequence of Nemania bipapillata.</title>
        <authorList>
            <person name="Buettner E."/>
        </authorList>
    </citation>
    <scope>NUCLEOTIDE SEQUENCE</scope>
    <source>
        <strain evidence="1">CP14</strain>
    </source>
</reference>
<gene>
    <name evidence="1" type="ORF">ONZ43_g2412</name>
</gene>
<protein>
    <submittedName>
        <fullName evidence="1">Uncharacterized protein</fullName>
    </submittedName>
</protein>
<name>A0ACC2J0S2_9PEZI</name>
<dbReference type="Proteomes" id="UP001153334">
    <property type="component" value="Unassembled WGS sequence"/>
</dbReference>
<proteinExistence type="predicted"/>
<dbReference type="EMBL" id="JAPESX010000491">
    <property type="protein sequence ID" value="KAJ8121039.1"/>
    <property type="molecule type" value="Genomic_DNA"/>
</dbReference>
<sequence>MEDYAEQSRDLLPKHEHRILDGGHGNREPKSSIFTWRNTVHLVIVSLLSYIAFRVTFPRSSECSCRPSASFDENYISVVPKHIIQLEEKPEWVPPHSPFNQEPSDELDAVWADLLVALNIRITNDEMSMLKENKTNRVQVTGGDPAKDYDYVGVLGVYHHLHCLNNIRRMIHEDYYAPRMAGAKHLEGFSKEHSDHCIDTIRQALMCHANTGVYTSEWNYETRNPSRSLESKSSTTCVHWDSLNTWARERALVPGEYKYIRGPYDPEKPSS</sequence>
<organism evidence="1 2">
    <name type="scientific">Nemania bipapillata</name>
    <dbReference type="NCBI Taxonomy" id="110536"/>
    <lineage>
        <taxon>Eukaryota</taxon>
        <taxon>Fungi</taxon>
        <taxon>Dikarya</taxon>
        <taxon>Ascomycota</taxon>
        <taxon>Pezizomycotina</taxon>
        <taxon>Sordariomycetes</taxon>
        <taxon>Xylariomycetidae</taxon>
        <taxon>Xylariales</taxon>
        <taxon>Xylariaceae</taxon>
        <taxon>Nemania</taxon>
    </lineage>
</organism>